<evidence type="ECO:0000313" key="1">
    <source>
        <dbReference type="EMBL" id="RRK34215.1"/>
    </source>
</evidence>
<dbReference type="RefSeq" id="WP_125129371.1">
    <property type="nucleotide sequence ID" value="NZ_RHJS01000002.1"/>
</dbReference>
<keyword evidence="2" id="KW-1185">Reference proteome</keyword>
<dbReference type="InterPro" id="IPR004375">
    <property type="entry name" value="NanQ/TabA/YiaL"/>
</dbReference>
<sequence>MLTTNLKLADKYNYLSEKFTKAYHFLRTEDLEALPVGITQIDGNEIFANVQEYTTMPWEECAFEAHDRYFDIQYVVYGREMFGYVKREGLKEKALYDQEKDLVFFDDPGDSGQILLEAGDLAVVSPEDAHKPRCMAGENCRVKKIVVKVAL</sequence>
<dbReference type="PANTHER" id="PTHR34986">
    <property type="entry name" value="EVOLVED BETA-GALACTOSIDASE SUBUNIT BETA"/>
    <property type="match status" value="1"/>
</dbReference>
<protein>
    <submittedName>
        <fullName evidence="1">DUF386 domain-containing protein</fullName>
    </submittedName>
</protein>
<gene>
    <name evidence="1" type="ORF">EBB54_24930</name>
</gene>
<reference evidence="1" key="1">
    <citation type="submission" date="2018-10" db="EMBL/GenBank/DDBJ databases">
        <title>Schaedlerella arabinophila gen. nov. sp. nov., isolated from the mouse intestinal tract and comparative analysis with the genome of the closely related altered Schaedler flora strain ASF502.</title>
        <authorList>
            <person name="Miyake S."/>
            <person name="Soh M."/>
            <person name="Seedorf H."/>
        </authorList>
    </citation>
    <scope>NUCLEOTIDE SEQUENCE [LARGE SCALE GENOMIC DNA]</scope>
    <source>
        <strain evidence="1">DSM 106076</strain>
    </source>
</reference>
<accession>A0A3R8L166</accession>
<dbReference type="Gene3D" id="2.60.120.370">
    <property type="entry name" value="YhcH/YjgK/YiaL"/>
    <property type="match status" value="1"/>
</dbReference>
<comment type="caution">
    <text evidence="1">The sequence shown here is derived from an EMBL/GenBank/DDBJ whole genome shotgun (WGS) entry which is preliminary data.</text>
</comment>
<name>A0A3R8L166_9FIRM</name>
<dbReference type="Proteomes" id="UP000274920">
    <property type="component" value="Unassembled WGS sequence"/>
</dbReference>
<organism evidence="1 2">
    <name type="scientific">Schaedlerella arabinosiphila</name>
    <dbReference type="NCBI Taxonomy" id="2044587"/>
    <lineage>
        <taxon>Bacteria</taxon>
        <taxon>Bacillati</taxon>
        <taxon>Bacillota</taxon>
        <taxon>Clostridia</taxon>
        <taxon>Lachnospirales</taxon>
        <taxon>Lachnospiraceae</taxon>
        <taxon>Schaedlerella</taxon>
    </lineage>
</organism>
<dbReference type="SUPFAM" id="SSF51197">
    <property type="entry name" value="Clavaminate synthase-like"/>
    <property type="match status" value="1"/>
</dbReference>
<dbReference type="AlphaFoldDB" id="A0A3R8L166"/>
<dbReference type="PANTHER" id="PTHR34986:SF1">
    <property type="entry name" value="PROTEIN YIAL"/>
    <property type="match status" value="1"/>
</dbReference>
<dbReference type="GO" id="GO:0005829">
    <property type="term" value="C:cytosol"/>
    <property type="evidence" value="ECO:0007669"/>
    <property type="project" value="TreeGrafter"/>
</dbReference>
<proteinExistence type="predicted"/>
<dbReference type="Pfam" id="PF04074">
    <property type="entry name" value="DUF386"/>
    <property type="match status" value="1"/>
</dbReference>
<dbReference type="NCBIfam" id="TIGR00022">
    <property type="entry name" value="YhcH/YjgK/YiaL family protein"/>
    <property type="match status" value="1"/>
</dbReference>
<dbReference type="EMBL" id="RHJS01000002">
    <property type="protein sequence ID" value="RRK34215.1"/>
    <property type="molecule type" value="Genomic_DNA"/>
</dbReference>
<evidence type="ECO:0000313" key="2">
    <source>
        <dbReference type="Proteomes" id="UP000274920"/>
    </source>
</evidence>
<dbReference type="InterPro" id="IPR037012">
    <property type="entry name" value="NanQ/TabA/YiaL_sf"/>
</dbReference>